<comment type="function">
    <text evidence="11">ATP-dependent RNA helicase required for 60S ribosomal subunit synthesis. Involved in efficient pre-rRNA processing, predominantly at site A3, which is necessary for the normal formation of 25S and 5.8S rRNAs.</text>
</comment>
<dbReference type="CDD" id="cd18787">
    <property type="entry name" value="SF2_C_DEAD"/>
    <property type="match status" value="1"/>
</dbReference>
<keyword evidence="17" id="KW-1185">Reference proteome</keyword>
<evidence type="ECO:0000259" key="14">
    <source>
        <dbReference type="PROSITE" id="PS51192"/>
    </source>
</evidence>
<reference evidence="16 17" key="1">
    <citation type="journal article" date="2012" name="Nucleic Acids Res.">
        <title>Sequencing of the smallest Apicomplexan genome from the human pathogen Babesia microti.</title>
        <authorList>
            <person name="Cornillot E."/>
            <person name="Hadj-Kaddour K."/>
            <person name="Dassouli A."/>
            <person name="Noel B."/>
            <person name="Ranwez V."/>
            <person name="Vacherie B."/>
            <person name="Augagneur Y."/>
            <person name="Bres V."/>
            <person name="Duclos A."/>
            <person name="Randazzo S."/>
            <person name="Carcy B."/>
            <person name="Debierre-Grockiego F."/>
            <person name="Delbecq S."/>
            <person name="Moubri-Menage K."/>
            <person name="Shams-Eldin H."/>
            <person name="Usmani-Brown S."/>
            <person name="Bringaud F."/>
            <person name="Wincker P."/>
            <person name="Vivares C.P."/>
            <person name="Schwarz R.T."/>
            <person name="Schetters T.P."/>
            <person name="Krause P.J."/>
            <person name="Gorenflot A."/>
            <person name="Berry V."/>
            <person name="Barbe V."/>
            <person name="Ben Mamoun C."/>
        </authorList>
    </citation>
    <scope>NUCLEOTIDE SEQUENCE [LARGE SCALE GENOMIC DNA]</scope>
    <source>
        <strain evidence="16 17">RI</strain>
    </source>
</reference>
<evidence type="ECO:0000256" key="2">
    <source>
        <dbReference type="ARBA" id="ARBA00009334"/>
    </source>
</evidence>
<dbReference type="Pfam" id="PF00270">
    <property type="entry name" value="DEAD"/>
    <property type="match status" value="1"/>
</dbReference>
<dbReference type="RefSeq" id="XP_012650125.1">
    <property type="nucleotide sequence ID" value="XM_012794671.1"/>
</dbReference>
<dbReference type="GO" id="GO:0005524">
    <property type="term" value="F:ATP binding"/>
    <property type="evidence" value="ECO:0007669"/>
    <property type="project" value="UniProtKB-KW"/>
</dbReference>
<dbReference type="EMBL" id="LN871599">
    <property type="protein sequence ID" value="CCF75717.1"/>
    <property type="molecule type" value="Genomic_DNA"/>
</dbReference>
<evidence type="ECO:0000256" key="3">
    <source>
        <dbReference type="ARBA" id="ARBA00012552"/>
    </source>
</evidence>
<evidence type="ECO:0000256" key="10">
    <source>
        <dbReference type="ARBA" id="ARBA00023242"/>
    </source>
</evidence>
<dbReference type="CDD" id="cd00268">
    <property type="entry name" value="DEADc"/>
    <property type="match status" value="1"/>
</dbReference>
<dbReference type="SMART" id="SM00490">
    <property type="entry name" value="HELICc"/>
    <property type="match status" value="1"/>
</dbReference>
<dbReference type="InterPro" id="IPR001650">
    <property type="entry name" value="Helicase_C-like"/>
</dbReference>
<evidence type="ECO:0000313" key="16">
    <source>
        <dbReference type="EMBL" id="CCF75717.1"/>
    </source>
</evidence>
<evidence type="ECO:0000256" key="7">
    <source>
        <dbReference type="ARBA" id="ARBA00022801"/>
    </source>
</evidence>
<comment type="similarity">
    <text evidence="2">Belongs to the DEAD box helicase family. DDX5/DBP2 subfamily.</text>
</comment>
<evidence type="ECO:0000259" key="15">
    <source>
        <dbReference type="PROSITE" id="PS51194"/>
    </source>
</evidence>
<evidence type="ECO:0000256" key="6">
    <source>
        <dbReference type="ARBA" id="ARBA00022741"/>
    </source>
</evidence>
<dbReference type="PROSITE" id="PS00039">
    <property type="entry name" value="DEAD_ATP_HELICASE"/>
    <property type="match status" value="1"/>
</dbReference>
<dbReference type="GO" id="GO:0003724">
    <property type="term" value="F:RNA helicase activity"/>
    <property type="evidence" value="ECO:0007669"/>
    <property type="project" value="UniProtKB-EC"/>
</dbReference>
<evidence type="ECO:0000256" key="8">
    <source>
        <dbReference type="ARBA" id="ARBA00022806"/>
    </source>
</evidence>
<dbReference type="Pfam" id="PF00271">
    <property type="entry name" value="Helicase_C"/>
    <property type="match status" value="1"/>
</dbReference>
<sequence>MSHIFRELCYGTKLSLKRNNNYVYKEKIENDISGKSNSDLSSSSNGTDHVKSIGSSHFSDEPPSESYLKTQRITITNPQNSEIPAKWPLLLNFSHLNSLLTSLGNLDSKSNYKLPNSAPKWLFNNIRNNMNLSLTTPIQQIGIPAALLGSDILGISPTGSGKTLAYLIPLLIKLQAFNISNWNPQKLSIRSLIIAHTRELAHQIDKIILLLTGFGIKCSVLRKKNTELTRLDICISTPLTLIKLLRDGNINLNYCKILIMDEADKLFDLGFESQIDEILSFLPKENVQRLLFSATMHGKVRKLVNSIMIDYYKILVGTENAACTNIAQELICVTNEAGKLYTLRQMFLDGKLPPPVLVFISSREKVDKVFKQLANDGIQVAKLSAMLSKKERDATIQALRTGMIWILLCTDILARGVDFPQVSCVVNFDIPTKTQVYIHRVGRTGRAGRKGRALTFYTIADIPKLRPLTRIMKLSECELPDFILEF</sequence>
<protein>
    <recommendedName>
        <fullName evidence="3">RNA helicase</fullName>
        <ecNumber evidence="3">3.6.4.13</ecNumber>
    </recommendedName>
</protein>
<evidence type="ECO:0000256" key="11">
    <source>
        <dbReference type="ARBA" id="ARBA00037449"/>
    </source>
</evidence>
<evidence type="ECO:0000256" key="13">
    <source>
        <dbReference type="SAM" id="MobiDB-lite"/>
    </source>
</evidence>
<evidence type="ECO:0000313" key="17">
    <source>
        <dbReference type="Proteomes" id="UP000002899"/>
    </source>
</evidence>
<dbReference type="GeneID" id="24426169"/>
<reference evidence="16 17" key="3">
    <citation type="journal article" date="2016" name="Sci. Rep.">
        <title>Genome-wide diversity and gene expression profiling of Babesia microti isolates identify polymorphic genes that mediate host-pathogen interactions.</title>
        <authorList>
            <person name="Silva J.C."/>
            <person name="Cornillot E."/>
            <person name="McCracken C."/>
            <person name="Usmani-Brown S."/>
            <person name="Dwivedi A."/>
            <person name="Ifeonu O.O."/>
            <person name="Crabtree J."/>
            <person name="Gotia H.T."/>
            <person name="Virji A.Z."/>
            <person name="Reynes C."/>
            <person name="Colinge J."/>
            <person name="Kumar V."/>
            <person name="Lawres L."/>
            <person name="Pazzi J.E."/>
            <person name="Pablo J.V."/>
            <person name="Hung C."/>
            <person name="Brancato J."/>
            <person name="Kumari P."/>
            <person name="Orvis J."/>
            <person name="Tretina K."/>
            <person name="Chibucos M."/>
            <person name="Ott S."/>
            <person name="Sadzewicz L."/>
            <person name="Sengamalay N."/>
            <person name="Shetty A.C."/>
            <person name="Su Q."/>
            <person name="Tallon L."/>
            <person name="Fraser C.M."/>
            <person name="Frutos R."/>
            <person name="Molina D.M."/>
            <person name="Krause P.J."/>
            <person name="Ben Mamoun C."/>
        </authorList>
    </citation>
    <scope>NUCLEOTIDE SEQUENCE [LARGE SCALE GENOMIC DNA]</scope>
    <source>
        <strain evidence="16 17">RI</strain>
    </source>
</reference>
<dbReference type="KEGG" id="bmic:BmR1_04g07640"/>
<dbReference type="EC" id="3.6.4.13" evidence="3"/>
<dbReference type="InterPro" id="IPR027417">
    <property type="entry name" value="P-loop_NTPase"/>
</dbReference>
<feature type="region of interest" description="Disordered" evidence="13">
    <location>
        <begin position="34"/>
        <end position="64"/>
    </location>
</feature>
<dbReference type="PROSITE" id="PS51192">
    <property type="entry name" value="HELICASE_ATP_BIND_1"/>
    <property type="match status" value="1"/>
</dbReference>
<name>I7IHF4_BABMR</name>
<keyword evidence="8 12" id="KW-0347">Helicase</keyword>
<gene>
    <name evidence="16" type="ORF">BmR1_04g07640</name>
</gene>
<keyword evidence="6 12" id="KW-0547">Nucleotide-binding</keyword>
<keyword evidence="4" id="KW-0690">Ribosome biogenesis</keyword>
<evidence type="ECO:0000256" key="9">
    <source>
        <dbReference type="ARBA" id="ARBA00022840"/>
    </source>
</evidence>
<dbReference type="PROSITE" id="PS51194">
    <property type="entry name" value="HELICASE_CTER"/>
    <property type="match status" value="1"/>
</dbReference>
<evidence type="ECO:0000256" key="5">
    <source>
        <dbReference type="ARBA" id="ARBA00022552"/>
    </source>
</evidence>
<dbReference type="Proteomes" id="UP000002899">
    <property type="component" value="Chromosome IV"/>
</dbReference>
<keyword evidence="7 12" id="KW-0378">Hydrolase</keyword>
<dbReference type="InterPro" id="IPR014001">
    <property type="entry name" value="Helicase_ATP-bd"/>
</dbReference>
<dbReference type="InterPro" id="IPR044742">
    <property type="entry name" value="DEAD/DEAH_RhlB"/>
</dbReference>
<organism evidence="16 17">
    <name type="scientific">Babesia microti (strain RI)</name>
    <dbReference type="NCBI Taxonomy" id="1133968"/>
    <lineage>
        <taxon>Eukaryota</taxon>
        <taxon>Sar</taxon>
        <taxon>Alveolata</taxon>
        <taxon>Apicomplexa</taxon>
        <taxon>Aconoidasida</taxon>
        <taxon>Piroplasmida</taxon>
        <taxon>Babesiidae</taxon>
        <taxon>Babesia</taxon>
    </lineage>
</organism>
<comment type="subcellular location">
    <subcellularLocation>
        <location evidence="1">Nucleus</location>
        <location evidence="1">Nucleolus</location>
    </subcellularLocation>
</comment>
<keyword evidence="10" id="KW-0539">Nucleus</keyword>
<dbReference type="PANTHER" id="PTHR47958">
    <property type="entry name" value="ATP-DEPENDENT RNA HELICASE DBP3"/>
    <property type="match status" value="1"/>
</dbReference>
<feature type="domain" description="Helicase ATP-binding" evidence="14">
    <location>
        <begin position="143"/>
        <end position="314"/>
    </location>
</feature>
<dbReference type="GO" id="GO:0003676">
    <property type="term" value="F:nucleic acid binding"/>
    <property type="evidence" value="ECO:0007669"/>
    <property type="project" value="InterPro"/>
</dbReference>
<dbReference type="GO" id="GO:0016787">
    <property type="term" value="F:hydrolase activity"/>
    <property type="evidence" value="ECO:0007669"/>
    <property type="project" value="UniProtKB-KW"/>
</dbReference>
<feature type="domain" description="Helicase C-terminal" evidence="15">
    <location>
        <begin position="342"/>
        <end position="486"/>
    </location>
</feature>
<feature type="compositionally biased region" description="Low complexity" evidence="13">
    <location>
        <begin position="34"/>
        <end position="44"/>
    </location>
</feature>
<evidence type="ECO:0000256" key="12">
    <source>
        <dbReference type="RuleBase" id="RU000492"/>
    </source>
</evidence>
<dbReference type="SUPFAM" id="SSF52540">
    <property type="entry name" value="P-loop containing nucleoside triphosphate hydrolases"/>
    <property type="match status" value="1"/>
</dbReference>
<keyword evidence="5" id="KW-0698">rRNA processing</keyword>
<accession>I7IHF4</accession>
<dbReference type="Gene3D" id="3.40.50.300">
    <property type="entry name" value="P-loop containing nucleotide triphosphate hydrolases"/>
    <property type="match status" value="2"/>
</dbReference>
<evidence type="ECO:0000256" key="4">
    <source>
        <dbReference type="ARBA" id="ARBA00022517"/>
    </source>
</evidence>
<dbReference type="SMART" id="SM00487">
    <property type="entry name" value="DEXDc"/>
    <property type="match status" value="1"/>
</dbReference>
<dbReference type="AlphaFoldDB" id="I7IHF4"/>
<dbReference type="InterPro" id="IPR011545">
    <property type="entry name" value="DEAD/DEAH_box_helicase_dom"/>
</dbReference>
<evidence type="ECO:0000256" key="1">
    <source>
        <dbReference type="ARBA" id="ARBA00004604"/>
    </source>
</evidence>
<keyword evidence="9 12" id="KW-0067">ATP-binding</keyword>
<reference evidence="16 17" key="2">
    <citation type="journal article" date="2013" name="PLoS ONE">
        <title>Whole genome mapping and re-organization of the nuclear and mitochondrial genomes of Babesia microti isolates.</title>
        <authorList>
            <person name="Cornillot E."/>
            <person name="Dassouli A."/>
            <person name="Garg A."/>
            <person name="Pachikara N."/>
            <person name="Randazzo S."/>
            <person name="Depoix D."/>
            <person name="Carcy B."/>
            <person name="Delbecq S."/>
            <person name="Frutos R."/>
            <person name="Silva J.C."/>
            <person name="Sutton R."/>
            <person name="Krause P.J."/>
            <person name="Mamoun C.B."/>
        </authorList>
    </citation>
    <scope>NUCLEOTIDE SEQUENCE [LARGE SCALE GENOMIC DNA]</scope>
    <source>
        <strain evidence="16 17">RI</strain>
    </source>
</reference>
<proteinExistence type="inferred from homology"/>
<dbReference type="VEuPathDB" id="PiroplasmaDB:BmR1_04g07640"/>
<dbReference type="OrthoDB" id="360161at2759"/>
<dbReference type="InterPro" id="IPR000629">
    <property type="entry name" value="RNA-helicase_DEAD-box_CS"/>
</dbReference>